<organism evidence="2 3">
    <name type="scientific">Solibaculum intestinale</name>
    <dbReference type="NCBI Taxonomy" id="3133165"/>
    <lineage>
        <taxon>Bacteria</taxon>
        <taxon>Bacillati</taxon>
        <taxon>Bacillota</taxon>
        <taxon>Clostridia</taxon>
        <taxon>Eubacteriales</taxon>
        <taxon>Oscillospiraceae</taxon>
        <taxon>Solibaculum</taxon>
    </lineage>
</organism>
<dbReference type="Proteomes" id="UP001489509">
    <property type="component" value="Unassembled WGS sequence"/>
</dbReference>
<dbReference type="SUPFAM" id="SSF51161">
    <property type="entry name" value="Trimeric LpxA-like enzymes"/>
    <property type="match status" value="1"/>
</dbReference>
<comment type="caution">
    <text evidence="2">The sequence shown here is derived from an EMBL/GenBank/DDBJ whole genome shotgun (WGS) entry which is preliminary data.</text>
</comment>
<dbReference type="CDD" id="cd03360">
    <property type="entry name" value="LbH_AT_putative"/>
    <property type="match status" value="1"/>
</dbReference>
<dbReference type="EMBL" id="JBBMFD010000010">
    <property type="protein sequence ID" value="MEQ2440635.1"/>
    <property type="molecule type" value="Genomic_DNA"/>
</dbReference>
<evidence type="ECO:0000259" key="1">
    <source>
        <dbReference type="Pfam" id="PF17836"/>
    </source>
</evidence>
<feature type="domain" description="PglD N-terminal" evidence="1">
    <location>
        <begin position="3"/>
        <end position="76"/>
    </location>
</feature>
<protein>
    <submittedName>
        <fullName evidence="2">Acetyltransferase</fullName>
    </submittedName>
</protein>
<sequence>MNQVLILGAGGHAKVVADLVELAGYAVAGFLDDHPAGPDVFGKPVLGPIADCLRYPEHAFVIGIGSNRVRRELAARYPLRWITAVHPKAVVARDAMLGPGTVVMANAVVNPGAAVGAHAIVNTGAIVEHDNVVGDFAHLSPGCALGGTVTVGAGTHVGIGACVRNNVCIAPDCVIGAGAVVITDLKQPGTYVGCPAKRLNK</sequence>
<evidence type="ECO:0000313" key="3">
    <source>
        <dbReference type="Proteomes" id="UP001489509"/>
    </source>
</evidence>
<dbReference type="InterPro" id="IPR018506">
    <property type="entry name" value="Cyt_B5_heme-BS"/>
</dbReference>
<dbReference type="NCBIfam" id="TIGR03570">
    <property type="entry name" value="NeuD_NnaD"/>
    <property type="match status" value="1"/>
</dbReference>
<dbReference type="Gene3D" id="3.40.50.20">
    <property type="match status" value="1"/>
</dbReference>
<dbReference type="InterPro" id="IPR020019">
    <property type="entry name" value="AcTrfase_PglD-like"/>
</dbReference>
<dbReference type="Gene3D" id="2.160.10.10">
    <property type="entry name" value="Hexapeptide repeat proteins"/>
    <property type="match status" value="1"/>
</dbReference>
<dbReference type="PANTHER" id="PTHR43300">
    <property type="entry name" value="ACETYLTRANSFERASE"/>
    <property type="match status" value="1"/>
</dbReference>
<accession>A0ABV1E006</accession>
<dbReference type="PANTHER" id="PTHR43300:SF7">
    <property type="entry name" value="UDP-N-ACETYLBACILLOSAMINE N-ACETYLTRANSFERASE"/>
    <property type="match status" value="1"/>
</dbReference>
<evidence type="ECO:0000313" key="2">
    <source>
        <dbReference type="EMBL" id="MEQ2440635.1"/>
    </source>
</evidence>
<dbReference type="PROSITE" id="PS00191">
    <property type="entry name" value="CYTOCHROME_B5_1"/>
    <property type="match status" value="1"/>
</dbReference>
<dbReference type="InterPro" id="IPR011004">
    <property type="entry name" value="Trimer_LpxA-like_sf"/>
</dbReference>
<dbReference type="RefSeq" id="WP_349219309.1">
    <property type="nucleotide sequence ID" value="NZ_JBBMFD010000010.1"/>
</dbReference>
<reference evidence="2 3" key="1">
    <citation type="submission" date="2024-03" db="EMBL/GenBank/DDBJ databases">
        <title>Human intestinal bacterial collection.</title>
        <authorList>
            <person name="Pauvert C."/>
            <person name="Hitch T.C.A."/>
            <person name="Clavel T."/>
        </authorList>
    </citation>
    <scope>NUCLEOTIDE SEQUENCE [LARGE SCALE GENOMIC DNA]</scope>
    <source>
        <strain evidence="2 3">CLA-JM-H44</strain>
    </source>
</reference>
<dbReference type="InterPro" id="IPR041561">
    <property type="entry name" value="PglD_N"/>
</dbReference>
<dbReference type="InterPro" id="IPR050179">
    <property type="entry name" value="Trans_hexapeptide_repeat"/>
</dbReference>
<proteinExistence type="predicted"/>
<dbReference type="Pfam" id="PF17836">
    <property type="entry name" value="PglD_N"/>
    <property type="match status" value="1"/>
</dbReference>
<name>A0ABV1E006_9FIRM</name>
<keyword evidence="3" id="KW-1185">Reference proteome</keyword>
<gene>
    <name evidence="2" type="ORF">WMO26_07330</name>
</gene>